<dbReference type="PROSITE" id="PS50862">
    <property type="entry name" value="AA_TRNA_LIGASE_II"/>
    <property type="match status" value="1"/>
</dbReference>
<keyword evidence="7 10" id="KW-0648">Protein biosynthesis</keyword>
<dbReference type="InterPro" id="IPR036621">
    <property type="entry name" value="Anticodon-bd_dom_sf"/>
</dbReference>
<evidence type="ECO:0000256" key="10">
    <source>
        <dbReference type="HAMAP-Rule" id="MF_01569"/>
    </source>
</evidence>
<comment type="catalytic activity">
    <reaction evidence="9 10">
        <text>tRNA(Pro) + L-proline + ATP = L-prolyl-tRNA(Pro) + AMP + diphosphate</text>
        <dbReference type="Rhea" id="RHEA:14305"/>
        <dbReference type="Rhea" id="RHEA-COMP:9700"/>
        <dbReference type="Rhea" id="RHEA-COMP:9702"/>
        <dbReference type="ChEBI" id="CHEBI:30616"/>
        <dbReference type="ChEBI" id="CHEBI:33019"/>
        <dbReference type="ChEBI" id="CHEBI:60039"/>
        <dbReference type="ChEBI" id="CHEBI:78442"/>
        <dbReference type="ChEBI" id="CHEBI:78532"/>
        <dbReference type="ChEBI" id="CHEBI:456215"/>
        <dbReference type="EC" id="6.1.1.15"/>
    </reaction>
</comment>
<dbReference type="CDD" id="cd00861">
    <property type="entry name" value="ProRS_anticodon_short"/>
    <property type="match status" value="1"/>
</dbReference>
<dbReference type="InterPro" id="IPR007214">
    <property type="entry name" value="YbaK/aa-tRNA-synth-assoc-dom"/>
</dbReference>
<evidence type="ECO:0000256" key="4">
    <source>
        <dbReference type="ARBA" id="ARBA00022598"/>
    </source>
</evidence>
<evidence type="ECO:0000256" key="6">
    <source>
        <dbReference type="ARBA" id="ARBA00022840"/>
    </source>
</evidence>
<dbReference type="CDD" id="cd04334">
    <property type="entry name" value="ProRS-INS"/>
    <property type="match status" value="1"/>
</dbReference>
<evidence type="ECO:0000256" key="2">
    <source>
        <dbReference type="ARBA" id="ARBA00011738"/>
    </source>
</evidence>
<dbReference type="GO" id="GO:0002161">
    <property type="term" value="F:aminoacyl-tRNA deacylase activity"/>
    <property type="evidence" value="ECO:0007669"/>
    <property type="project" value="InterPro"/>
</dbReference>
<accession>A0A3A4NFI8</accession>
<comment type="domain">
    <text evidence="10">Consists of three domains: the N-terminal catalytic domain, the editing domain and the C-terminal anticodon-binding domain.</text>
</comment>
<feature type="domain" description="Aminoacyl-transfer RNA synthetases class-II family profile" evidence="11">
    <location>
        <begin position="33"/>
        <end position="466"/>
    </location>
</feature>
<dbReference type="InterPro" id="IPR006195">
    <property type="entry name" value="aa-tRNA-synth_II"/>
</dbReference>
<evidence type="ECO:0000256" key="5">
    <source>
        <dbReference type="ARBA" id="ARBA00022741"/>
    </source>
</evidence>
<dbReference type="InterPro" id="IPR045864">
    <property type="entry name" value="aa-tRNA-synth_II/BPL/LPL"/>
</dbReference>
<evidence type="ECO:0000256" key="9">
    <source>
        <dbReference type="ARBA" id="ARBA00047671"/>
    </source>
</evidence>
<dbReference type="Pfam" id="PF03129">
    <property type="entry name" value="HGTP_anticodon"/>
    <property type="match status" value="1"/>
</dbReference>
<name>A0A3A4NFI8_ABYX5</name>
<comment type="subcellular location">
    <subcellularLocation>
        <location evidence="1 10">Cytoplasm</location>
    </subcellularLocation>
</comment>
<dbReference type="InterPro" id="IPR023717">
    <property type="entry name" value="Pro-tRNA-Synthase_IIa_type1"/>
</dbReference>
<dbReference type="NCBIfam" id="NF006625">
    <property type="entry name" value="PRK09194.1"/>
    <property type="match status" value="1"/>
</dbReference>
<dbReference type="Gene3D" id="3.40.50.800">
    <property type="entry name" value="Anticodon-binding domain"/>
    <property type="match status" value="1"/>
</dbReference>
<dbReference type="GO" id="GO:0005524">
    <property type="term" value="F:ATP binding"/>
    <property type="evidence" value="ECO:0007669"/>
    <property type="project" value="UniProtKB-UniRule"/>
</dbReference>
<dbReference type="PIRSF" id="PIRSF001535">
    <property type="entry name" value="ProRS_1"/>
    <property type="match status" value="1"/>
</dbReference>
<dbReference type="SUPFAM" id="SSF55681">
    <property type="entry name" value="Class II aaRS and biotin synthetases"/>
    <property type="match status" value="1"/>
</dbReference>
<evidence type="ECO:0000259" key="11">
    <source>
        <dbReference type="PROSITE" id="PS50862"/>
    </source>
</evidence>
<dbReference type="FunFam" id="3.40.50.800:FF:000011">
    <property type="entry name" value="Proline--tRNA ligase"/>
    <property type="match status" value="1"/>
</dbReference>
<protein>
    <recommendedName>
        <fullName evidence="10">Proline--tRNA ligase</fullName>
        <ecNumber evidence="10">6.1.1.15</ecNumber>
    </recommendedName>
    <alternativeName>
        <fullName evidence="10">Prolyl-tRNA synthetase</fullName>
        <shortName evidence="10">ProRS</shortName>
    </alternativeName>
</protein>
<dbReference type="NCBIfam" id="TIGR00409">
    <property type="entry name" value="proS_fam_II"/>
    <property type="match status" value="1"/>
</dbReference>
<dbReference type="InterPro" id="IPR002314">
    <property type="entry name" value="aa-tRNA-synt_IIb"/>
</dbReference>
<comment type="subunit">
    <text evidence="2 10">Homodimer.</text>
</comment>
<dbReference type="GO" id="GO:0006433">
    <property type="term" value="P:prolyl-tRNA aminoacylation"/>
    <property type="evidence" value="ECO:0007669"/>
    <property type="project" value="UniProtKB-UniRule"/>
</dbReference>
<comment type="similarity">
    <text evidence="10">Belongs to the class-II aminoacyl-tRNA synthetase family. ProS type 1 subfamily.</text>
</comment>
<dbReference type="SUPFAM" id="SSF52954">
    <property type="entry name" value="Class II aaRS ABD-related"/>
    <property type="match status" value="1"/>
</dbReference>
<dbReference type="HAMAP" id="MF_01569">
    <property type="entry name" value="Pro_tRNA_synth_type1"/>
    <property type="match status" value="1"/>
</dbReference>
<evidence type="ECO:0000256" key="1">
    <source>
        <dbReference type="ARBA" id="ARBA00004496"/>
    </source>
</evidence>
<evidence type="ECO:0000313" key="12">
    <source>
        <dbReference type="EMBL" id="RJP17166.1"/>
    </source>
</evidence>
<gene>
    <name evidence="10" type="primary">proS</name>
    <name evidence="12" type="ORF">C4520_17465</name>
</gene>
<evidence type="ECO:0000256" key="3">
    <source>
        <dbReference type="ARBA" id="ARBA00022490"/>
    </source>
</evidence>
<dbReference type="PRINTS" id="PR01046">
    <property type="entry name" value="TRNASYNTHPRO"/>
</dbReference>
<evidence type="ECO:0000313" key="13">
    <source>
        <dbReference type="Proteomes" id="UP000265882"/>
    </source>
</evidence>
<dbReference type="GO" id="GO:0005829">
    <property type="term" value="C:cytosol"/>
    <property type="evidence" value="ECO:0007669"/>
    <property type="project" value="TreeGrafter"/>
</dbReference>
<keyword evidence="6 10" id="KW-0067">ATP-binding</keyword>
<keyword evidence="3 10" id="KW-0963">Cytoplasm</keyword>
<dbReference type="AlphaFoldDB" id="A0A3A4NFI8"/>
<dbReference type="InterPro" id="IPR036754">
    <property type="entry name" value="YbaK/aa-tRNA-synt-asso_dom_sf"/>
</dbReference>
<dbReference type="FunFam" id="3.30.930.10:FF:000042">
    <property type="entry name" value="probable proline--tRNA ligase, mitochondrial"/>
    <property type="match status" value="1"/>
</dbReference>
<comment type="function">
    <text evidence="10">Catalyzes the attachment of proline to tRNA(Pro) in a two-step reaction: proline is first activated by ATP to form Pro-AMP and then transferred to the acceptor end of tRNA(Pro). As ProRS can inadvertently accommodate and process non-cognate amino acids such as alanine and cysteine, to avoid such errors it has two additional distinct editing activities against alanine. One activity is designated as 'pretransfer' editing and involves the tRNA(Pro)-independent hydrolysis of activated Ala-AMP. The other activity is designated 'posttransfer' editing and involves deacylation of mischarged Ala-tRNA(Pro). The misacylated Cys-tRNA(Pro) is not edited by ProRS.</text>
</comment>
<sequence length="571" mass="63480">MRWSRAYIPTAKEDPAEAEVISHKLMIRAGMMKKVGAGIYTLLPLGLIVARKVERIVREEMNRAGAIELLMPVLSPAELWKETGRWNVYGDELMRLKDRHGRDFVLGPTHEEVITDVVRGRVRSYRQLPLTLYQIQTKFRDEIRPRFGVMRGREFIMKDAYSFNRDLECLNKTYEDMHAAYSAVFRRCGLRFRAVLADPGAIGGDETHEFMVLAQTGESRVISCPNDECGYAATDETAEAIIENGVANGSPLPVQEVHTPHMKTVEEVCSFLKTSPQNLIKTILYKTDGEIVGALVRGDREVSEPKLKRALKTDVLVMADEETVRSVSGAAVGFAGPVGITGVRLVADKTVARMQNFVTGANKTDYHLTNVNFDRDFTPEITADITVAAAGDKCIRCGRKLTEYRGIEVGQIFKLGKKYSEKMGATFTDESGNEIPFTMGCYGIGITRTVAAAIEQNYDDNGIIWPPSLAPYEVIITPVSVNDEQIMSAAETLYSGLREKNVEVLLDDRDERPGVKFKDADLIGVPLRVTIGSRGLKEGKVEIRLRRSGEVIQVAVENAVRRILELIGEAT</sequence>
<keyword evidence="5 10" id="KW-0547">Nucleotide-binding</keyword>
<dbReference type="Proteomes" id="UP000265882">
    <property type="component" value="Unassembled WGS sequence"/>
</dbReference>
<dbReference type="InterPro" id="IPR004154">
    <property type="entry name" value="Anticodon-bd"/>
</dbReference>
<dbReference type="Gene3D" id="3.30.930.10">
    <property type="entry name" value="Bira Bifunctional Protein, Domain 2"/>
    <property type="match status" value="2"/>
</dbReference>
<dbReference type="Pfam" id="PF00587">
    <property type="entry name" value="tRNA-synt_2b"/>
    <property type="match status" value="1"/>
</dbReference>
<dbReference type="InterPro" id="IPR044140">
    <property type="entry name" value="ProRS_anticodon_short"/>
</dbReference>
<dbReference type="PANTHER" id="PTHR42753:SF2">
    <property type="entry name" value="PROLINE--TRNA LIGASE"/>
    <property type="match status" value="1"/>
</dbReference>
<dbReference type="GO" id="GO:0004827">
    <property type="term" value="F:proline-tRNA ligase activity"/>
    <property type="evidence" value="ECO:0007669"/>
    <property type="project" value="UniProtKB-UniRule"/>
</dbReference>
<organism evidence="12 13">
    <name type="scientific">Abyssobacteria bacterium (strain SURF_5)</name>
    <dbReference type="NCBI Taxonomy" id="2093360"/>
    <lineage>
        <taxon>Bacteria</taxon>
        <taxon>Pseudomonadati</taxon>
        <taxon>Candidatus Hydrogenedentota</taxon>
        <taxon>Candidatus Abyssobacteria</taxon>
    </lineage>
</organism>
<keyword evidence="8 10" id="KW-0030">Aminoacyl-tRNA synthetase</keyword>
<reference evidence="12 13" key="1">
    <citation type="journal article" date="2017" name="ISME J.">
        <title>Energy and carbon metabolisms in a deep terrestrial subsurface fluid microbial community.</title>
        <authorList>
            <person name="Momper L."/>
            <person name="Jungbluth S.P."/>
            <person name="Lee M.D."/>
            <person name="Amend J.P."/>
        </authorList>
    </citation>
    <scope>NUCLEOTIDE SEQUENCE [LARGE SCALE GENOMIC DNA]</scope>
    <source>
        <strain evidence="12">SURF_5</strain>
    </source>
</reference>
<dbReference type="PANTHER" id="PTHR42753">
    <property type="entry name" value="MITOCHONDRIAL RIBOSOME PROTEIN L39/PROLYL-TRNA LIGASE FAMILY MEMBER"/>
    <property type="match status" value="1"/>
</dbReference>
<dbReference type="InterPro" id="IPR050062">
    <property type="entry name" value="Pro-tRNA_synthetase"/>
</dbReference>
<dbReference type="EMBL" id="QZKU01000119">
    <property type="protein sequence ID" value="RJP17166.1"/>
    <property type="molecule type" value="Genomic_DNA"/>
</dbReference>
<dbReference type="InterPro" id="IPR004500">
    <property type="entry name" value="Pro-tRNA-synth_IIa_bac-type"/>
</dbReference>
<dbReference type="Gene3D" id="3.90.960.10">
    <property type="entry name" value="YbaK/aminoacyl-tRNA synthetase-associated domain"/>
    <property type="match status" value="1"/>
</dbReference>
<dbReference type="SUPFAM" id="SSF55826">
    <property type="entry name" value="YbaK/ProRS associated domain"/>
    <property type="match status" value="1"/>
</dbReference>
<evidence type="ECO:0000256" key="7">
    <source>
        <dbReference type="ARBA" id="ARBA00022917"/>
    </source>
</evidence>
<keyword evidence="4 10" id="KW-0436">Ligase</keyword>
<dbReference type="InterPro" id="IPR002316">
    <property type="entry name" value="Pro-tRNA-ligase_IIa"/>
</dbReference>
<dbReference type="Pfam" id="PF04073">
    <property type="entry name" value="tRNA_edit"/>
    <property type="match status" value="1"/>
</dbReference>
<comment type="caution">
    <text evidence="12">The sequence shown here is derived from an EMBL/GenBank/DDBJ whole genome shotgun (WGS) entry which is preliminary data.</text>
</comment>
<dbReference type="InterPro" id="IPR033730">
    <property type="entry name" value="ProRS_core_prok"/>
</dbReference>
<dbReference type="CDD" id="cd00779">
    <property type="entry name" value="ProRS_core_prok"/>
    <property type="match status" value="1"/>
</dbReference>
<proteinExistence type="inferred from homology"/>
<dbReference type="EC" id="6.1.1.15" evidence="10"/>
<evidence type="ECO:0000256" key="8">
    <source>
        <dbReference type="ARBA" id="ARBA00023146"/>
    </source>
</evidence>